<feature type="chain" id="PRO_5042999457" description="Odorant binding protein" evidence="1">
    <location>
        <begin position="28"/>
        <end position="150"/>
    </location>
</feature>
<dbReference type="CDD" id="cd23992">
    <property type="entry name" value="PBP_GOBP"/>
    <property type="match status" value="1"/>
</dbReference>
<dbReference type="InterPro" id="IPR006170">
    <property type="entry name" value="PBP/GOBP"/>
</dbReference>
<dbReference type="Pfam" id="PF01395">
    <property type="entry name" value="PBP_GOBP"/>
    <property type="match status" value="1"/>
</dbReference>
<comment type="caution">
    <text evidence="2">The sequence shown here is derived from an EMBL/GenBank/DDBJ whole genome shotgun (WGS) entry which is preliminary data.</text>
</comment>
<evidence type="ECO:0000256" key="1">
    <source>
        <dbReference type="SAM" id="SignalP"/>
    </source>
</evidence>
<evidence type="ECO:0000313" key="3">
    <source>
        <dbReference type="Proteomes" id="UP001378592"/>
    </source>
</evidence>
<dbReference type="InterPro" id="IPR036728">
    <property type="entry name" value="PBP_GOBP_sf"/>
</dbReference>
<dbReference type="AlphaFoldDB" id="A0AAN9V2T4"/>
<dbReference type="Proteomes" id="UP001378592">
    <property type="component" value="Unassembled WGS sequence"/>
</dbReference>
<dbReference type="PANTHER" id="PTHR21364:SF2">
    <property type="entry name" value="GENERAL ODORANT-BINDING PROTEIN 19A"/>
    <property type="match status" value="1"/>
</dbReference>
<keyword evidence="1" id="KW-0732">Signal</keyword>
<dbReference type="SUPFAM" id="SSF47565">
    <property type="entry name" value="Insect pheromone/odorant-binding proteins"/>
    <property type="match status" value="1"/>
</dbReference>
<dbReference type="GO" id="GO:0005549">
    <property type="term" value="F:odorant binding"/>
    <property type="evidence" value="ECO:0007669"/>
    <property type="project" value="InterPro"/>
</dbReference>
<feature type="signal peptide" evidence="1">
    <location>
        <begin position="1"/>
        <end position="27"/>
    </location>
</feature>
<keyword evidence="3" id="KW-1185">Reference proteome</keyword>
<organism evidence="2 3">
    <name type="scientific">Gryllus longicercus</name>
    <dbReference type="NCBI Taxonomy" id="2509291"/>
    <lineage>
        <taxon>Eukaryota</taxon>
        <taxon>Metazoa</taxon>
        <taxon>Ecdysozoa</taxon>
        <taxon>Arthropoda</taxon>
        <taxon>Hexapoda</taxon>
        <taxon>Insecta</taxon>
        <taxon>Pterygota</taxon>
        <taxon>Neoptera</taxon>
        <taxon>Polyneoptera</taxon>
        <taxon>Orthoptera</taxon>
        <taxon>Ensifera</taxon>
        <taxon>Gryllidea</taxon>
        <taxon>Grylloidea</taxon>
        <taxon>Gryllidae</taxon>
        <taxon>Gryllinae</taxon>
        <taxon>Gryllus</taxon>
    </lineage>
</organism>
<dbReference type="PANTHER" id="PTHR21364">
    <property type="entry name" value="GENERAL ODORANT-BINDING PROTEIN 19A"/>
    <property type="match status" value="1"/>
</dbReference>
<protein>
    <recommendedName>
        <fullName evidence="4">Odorant binding protein</fullName>
    </recommendedName>
</protein>
<proteinExistence type="predicted"/>
<reference evidence="2 3" key="1">
    <citation type="submission" date="2024-03" db="EMBL/GenBank/DDBJ databases">
        <title>The genome assembly and annotation of the cricket Gryllus longicercus Weissman &amp; Gray.</title>
        <authorList>
            <person name="Szrajer S."/>
            <person name="Gray D."/>
            <person name="Ylla G."/>
        </authorList>
    </citation>
    <scope>NUCLEOTIDE SEQUENCE [LARGE SCALE GENOMIC DNA]</scope>
    <source>
        <strain evidence="2">DAG 2021-001</strain>
        <tissue evidence="2">Whole body minus gut</tissue>
    </source>
</reference>
<name>A0AAN9V2T4_9ORTH</name>
<accession>A0AAN9V2T4</accession>
<dbReference type="SMART" id="SM00708">
    <property type="entry name" value="PhBP"/>
    <property type="match status" value="1"/>
</dbReference>
<sequence>MQPAASALAAALAAALLFAAALQVTVAEVPEKLKEIAAKCRGEHPISDDELNGLKSLTIPETDEGKCFLGCMFEEMGLLVDGKFSQENAVKIMKEKLEEKPDEIEKHMQLIEKCNDEVASHDNKCETGPKLLECFKTFAPGFGIVLPGSE</sequence>
<dbReference type="EMBL" id="JAZDUA010001267">
    <property type="protein sequence ID" value="KAK7788324.1"/>
    <property type="molecule type" value="Genomic_DNA"/>
</dbReference>
<evidence type="ECO:0000313" key="2">
    <source>
        <dbReference type="EMBL" id="KAK7788324.1"/>
    </source>
</evidence>
<evidence type="ECO:0008006" key="4">
    <source>
        <dbReference type="Google" id="ProtNLM"/>
    </source>
</evidence>
<dbReference type="Gene3D" id="1.10.238.20">
    <property type="entry name" value="Pheromone/general odorant binding protein domain"/>
    <property type="match status" value="1"/>
</dbReference>
<gene>
    <name evidence="2" type="ORF">R5R35_010276</name>
</gene>